<accession>A0A3S4PAR3</accession>
<protein>
    <submittedName>
        <fullName evidence="1">Uncharacterized protein</fullName>
    </submittedName>
</protein>
<proteinExistence type="predicted"/>
<gene>
    <name evidence="1" type="ORF">CKAN_01686600</name>
</gene>
<keyword evidence="2" id="KW-1185">Reference proteome</keyword>
<name>A0A3S4PAR3_9MAGN</name>
<dbReference type="EMBL" id="QPKB01000006">
    <property type="protein sequence ID" value="RWR87903.1"/>
    <property type="molecule type" value="Genomic_DNA"/>
</dbReference>
<dbReference type="Proteomes" id="UP000283530">
    <property type="component" value="Unassembled WGS sequence"/>
</dbReference>
<reference evidence="1 2" key="1">
    <citation type="journal article" date="2019" name="Nat. Plants">
        <title>Stout camphor tree genome fills gaps in understanding of flowering plant genome evolution.</title>
        <authorList>
            <person name="Chaw S.M."/>
            <person name="Liu Y.C."/>
            <person name="Wu Y.W."/>
            <person name="Wang H.Y."/>
            <person name="Lin C.I."/>
            <person name="Wu C.S."/>
            <person name="Ke H.M."/>
            <person name="Chang L.Y."/>
            <person name="Hsu C.Y."/>
            <person name="Yang H.T."/>
            <person name="Sudianto E."/>
            <person name="Hsu M.H."/>
            <person name="Wu K.P."/>
            <person name="Wang L.N."/>
            <person name="Leebens-Mack J.H."/>
            <person name="Tsai I.J."/>
        </authorList>
    </citation>
    <scope>NUCLEOTIDE SEQUENCE [LARGE SCALE GENOMIC DNA]</scope>
    <source>
        <strain evidence="2">cv. Chaw 1501</strain>
        <tissue evidence="1">Young leaves</tissue>
    </source>
</reference>
<sequence>MRRIQCLSLYDCPNLNNIEGIRYHTGLQHLFLQKVSVELFRRICGDKGNGWRVIQHLRMLLTKLKSLLRGNDSTKGYRILLNDTTFKDVAALCYMLKF</sequence>
<comment type="caution">
    <text evidence="1">The sequence shown here is derived from an EMBL/GenBank/DDBJ whole genome shotgun (WGS) entry which is preliminary data.</text>
</comment>
<organism evidence="1 2">
    <name type="scientific">Cinnamomum micranthum f. kanehirae</name>
    <dbReference type="NCBI Taxonomy" id="337451"/>
    <lineage>
        <taxon>Eukaryota</taxon>
        <taxon>Viridiplantae</taxon>
        <taxon>Streptophyta</taxon>
        <taxon>Embryophyta</taxon>
        <taxon>Tracheophyta</taxon>
        <taxon>Spermatophyta</taxon>
        <taxon>Magnoliopsida</taxon>
        <taxon>Magnoliidae</taxon>
        <taxon>Laurales</taxon>
        <taxon>Lauraceae</taxon>
        <taxon>Cinnamomum</taxon>
    </lineage>
</organism>
<evidence type="ECO:0000313" key="2">
    <source>
        <dbReference type="Proteomes" id="UP000283530"/>
    </source>
</evidence>
<evidence type="ECO:0000313" key="1">
    <source>
        <dbReference type="EMBL" id="RWR87903.1"/>
    </source>
</evidence>
<dbReference type="AlphaFoldDB" id="A0A3S4PAR3"/>